<sequence length="208" mass="22172">MIIISYASRDMAMGQHSSPALLALPLGISELGTLGHMKGHVPIIEPTSSLASVSSSCLLVAAIASDFQLGIWAGLLRIFETGNVLGQSRKWKRKAGFATIDGGGCAVIHGPALPKEKKQKRGCRNNKNGYGGGMDSTVGSKNGSTESADNCLPRLPVKRHVAEPGTSFHIGYTGPSTAPRAKPCRRLTFAHLLCLINQKTETYHDFVF</sequence>
<reference evidence="2 3" key="1">
    <citation type="journal article" date="2024" name="G3 (Bethesda)">
        <title>Genome assembly of Hibiscus sabdariffa L. provides insights into metabolisms of medicinal natural products.</title>
        <authorList>
            <person name="Kim T."/>
        </authorList>
    </citation>
    <scope>NUCLEOTIDE SEQUENCE [LARGE SCALE GENOMIC DNA]</scope>
    <source>
        <strain evidence="2">TK-2024</strain>
        <tissue evidence="2">Old leaves</tissue>
    </source>
</reference>
<feature type="compositionally biased region" description="Polar residues" evidence="1">
    <location>
        <begin position="137"/>
        <end position="148"/>
    </location>
</feature>
<accession>A0ABR2EPC2</accession>
<dbReference type="EMBL" id="JBBPBM010000012">
    <property type="protein sequence ID" value="KAK8562516.1"/>
    <property type="molecule type" value="Genomic_DNA"/>
</dbReference>
<feature type="region of interest" description="Disordered" evidence="1">
    <location>
        <begin position="116"/>
        <end position="151"/>
    </location>
</feature>
<keyword evidence="3" id="KW-1185">Reference proteome</keyword>
<proteinExistence type="predicted"/>
<name>A0ABR2EPC2_9ROSI</name>
<evidence type="ECO:0000256" key="1">
    <source>
        <dbReference type="SAM" id="MobiDB-lite"/>
    </source>
</evidence>
<dbReference type="Proteomes" id="UP001472677">
    <property type="component" value="Unassembled WGS sequence"/>
</dbReference>
<gene>
    <name evidence="2" type="ORF">V6N12_010593</name>
</gene>
<protein>
    <submittedName>
        <fullName evidence="2">Uncharacterized protein</fullName>
    </submittedName>
</protein>
<organism evidence="2 3">
    <name type="scientific">Hibiscus sabdariffa</name>
    <name type="common">roselle</name>
    <dbReference type="NCBI Taxonomy" id="183260"/>
    <lineage>
        <taxon>Eukaryota</taxon>
        <taxon>Viridiplantae</taxon>
        <taxon>Streptophyta</taxon>
        <taxon>Embryophyta</taxon>
        <taxon>Tracheophyta</taxon>
        <taxon>Spermatophyta</taxon>
        <taxon>Magnoliopsida</taxon>
        <taxon>eudicotyledons</taxon>
        <taxon>Gunneridae</taxon>
        <taxon>Pentapetalae</taxon>
        <taxon>rosids</taxon>
        <taxon>malvids</taxon>
        <taxon>Malvales</taxon>
        <taxon>Malvaceae</taxon>
        <taxon>Malvoideae</taxon>
        <taxon>Hibiscus</taxon>
    </lineage>
</organism>
<evidence type="ECO:0000313" key="2">
    <source>
        <dbReference type="EMBL" id="KAK8562516.1"/>
    </source>
</evidence>
<comment type="caution">
    <text evidence="2">The sequence shown here is derived from an EMBL/GenBank/DDBJ whole genome shotgun (WGS) entry which is preliminary data.</text>
</comment>
<evidence type="ECO:0000313" key="3">
    <source>
        <dbReference type="Proteomes" id="UP001472677"/>
    </source>
</evidence>